<protein>
    <submittedName>
        <fullName evidence="1">Phage gp36-like protein</fullName>
    </submittedName>
</protein>
<dbReference type="Pfam" id="PF07030">
    <property type="entry name" value="Phage_Mu_Gp36"/>
    <property type="match status" value="1"/>
</dbReference>
<evidence type="ECO:0000313" key="1">
    <source>
        <dbReference type="EMBL" id="MET3611746.1"/>
    </source>
</evidence>
<dbReference type="EMBL" id="JBEPMB010000001">
    <property type="protein sequence ID" value="MET3611746.1"/>
    <property type="molecule type" value="Genomic_DNA"/>
</dbReference>
<sequence length="139" mass="15117">MTYATLDDLIARAGETEIRQIADRDRDGVIDAGVVADALAHADNLVNGYVATKYTLPFSVVPDLVRTWAIDIARWRLHFADPPEWVVTDYDNAIAALKDVAKGAITLPVSNGDTPSQSSGTTMFSAPDEVFSEHALRGW</sequence>
<dbReference type="RefSeq" id="WP_354553953.1">
    <property type="nucleotide sequence ID" value="NZ_JBEPMB010000001.1"/>
</dbReference>
<comment type="caution">
    <text evidence="1">The sequence shown here is derived from an EMBL/GenBank/DDBJ whole genome shotgun (WGS) entry which is preliminary data.</text>
</comment>
<keyword evidence="2" id="KW-1185">Reference proteome</keyword>
<dbReference type="Proteomes" id="UP001549047">
    <property type="component" value="Unassembled WGS sequence"/>
</dbReference>
<organism evidence="1 2">
    <name type="scientific">Rhizobium aquaticum</name>
    <dbReference type="NCBI Taxonomy" id="1549636"/>
    <lineage>
        <taxon>Bacteria</taxon>
        <taxon>Pseudomonadati</taxon>
        <taxon>Pseudomonadota</taxon>
        <taxon>Alphaproteobacteria</taxon>
        <taxon>Hyphomicrobiales</taxon>
        <taxon>Rhizobiaceae</taxon>
        <taxon>Rhizobium/Agrobacterium group</taxon>
        <taxon>Rhizobium</taxon>
    </lineage>
</organism>
<dbReference type="InterPro" id="IPR009752">
    <property type="entry name" value="Phage_Mu_GpJ"/>
</dbReference>
<evidence type="ECO:0000313" key="2">
    <source>
        <dbReference type="Proteomes" id="UP001549047"/>
    </source>
</evidence>
<name>A0ABV2ITL7_9HYPH</name>
<accession>A0ABV2ITL7</accession>
<proteinExistence type="predicted"/>
<reference evidence="1 2" key="1">
    <citation type="submission" date="2024-06" db="EMBL/GenBank/DDBJ databases">
        <title>Genomic Encyclopedia of Type Strains, Phase IV (KMG-IV): sequencing the most valuable type-strain genomes for metagenomic binning, comparative biology and taxonomic classification.</title>
        <authorList>
            <person name="Goeker M."/>
        </authorList>
    </citation>
    <scope>NUCLEOTIDE SEQUENCE [LARGE SCALE GENOMIC DNA]</scope>
    <source>
        <strain evidence="1 2">DSM 29780</strain>
    </source>
</reference>
<gene>
    <name evidence="1" type="ORF">ABID16_000051</name>
</gene>